<reference evidence="11 12" key="1">
    <citation type="submission" date="2018-11" db="EMBL/GenBank/DDBJ databases">
        <title>Genomic Encyclopedia of Type Strains, Phase IV (KMG-IV): sequencing the most valuable type-strain genomes for metagenomic binning, comparative biology and taxonomic classification.</title>
        <authorList>
            <person name="Goeker M."/>
        </authorList>
    </citation>
    <scope>NUCLEOTIDE SEQUENCE [LARGE SCALE GENOMIC DNA]</scope>
    <source>
        <strain evidence="11 12">DSM 100275</strain>
    </source>
</reference>
<evidence type="ECO:0000256" key="8">
    <source>
        <dbReference type="ARBA" id="ARBA00023136"/>
    </source>
</evidence>
<comment type="subcellular location">
    <subcellularLocation>
        <location evidence="9">Cell membrane</location>
        <topology evidence="9">Multi-pass membrane protein</topology>
    </subcellularLocation>
</comment>
<keyword evidence="8 9" id="KW-0472">Membrane</keyword>
<evidence type="ECO:0000256" key="1">
    <source>
        <dbReference type="ARBA" id="ARBA00006139"/>
    </source>
</evidence>
<comment type="caution">
    <text evidence="9">Lacks conserved residue(s) required for the propagation of feature annotation.</text>
</comment>
<keyword evidence="6 9" id="KW-0378">Hydrolase</keyword>
<dbReference type="EC" id="3.4.23.36" evidence="9"/>
<dbReference type="AlphaFoldDB" id="A0A3N1Y8L5"/>
<keyword evidence="2 9" id="KW-1003">Cell membrane</keyword>
<dbReference type="NCBIfam" id="TIGR00077">
    <property type="entry name" value="lspA"/>
    <property type="match status" value="1"/>
</dbReference>
<dbReference type="InterPro" id="IPR001872">
    <property type="entry name" value="Peptidase_A8"/>
</dbReference>
<dbReference type="GO" id="GO:0004190">
    <property type="term" value="F:aspartic-type endopeptidase activity"/>
    <property type="evidence" value="ECO:0007669"/>
    <property type="project" value="UniProtKB-UniRule"/>
</dbReference>
<comment type="similarity">
    <text evidence="1 9 10">Belongs to the peptidase A8 family.</text>
</comment>
<organism evidence="11 12">
    <name type="scientific">Inmirania thermothiophila</name>
    <dbReference type="NCBI Taxonomy" id="1750597"/>
    <lineage>
        <taxon>Bacteria</taxon>
        <taxon>Pseudomonadati</taxon>
        <taxon>Pseudomonadota</taxon>
        <taxon>Gammaproteobacteria</taxon>
        <taxon>Chromatiales</taxon>
        <taxon>Ectothiorhodospiraceae</taxon>
        <taxon>Inmirania</taxon>
    </lineage>
</organism>
<feature type="transmembrane region" description="Helical" evidence="9">
    <location>
        <begin position="93"/>
        <end position="111"/>
    </location>
</feature>
<name>A0A3N1Y8L5_9GAMM</name>
<dbReference type="PANTHER" id="PTHR33695">
    <property type="entry name" value="LIPOPROTEIN SIGNAL PEPTIDASE"/>
    <property type="match status" value="1"/>
</dbReference>
<keyword evidence="12" id="KW-1185">Reference proteome</keyword>
<evidence type="ECO:0000256" key="6">
    <source>
        <dbReference type="ARBA" id="ARBA00022801"/>
    </source>
</evidence>
<evidence type="ECO:0000256" key="9">
    <source>
        <dbReference type="HAMAP-Rule" id="MF_00161"/>
    </source>
</evidence>
<keyword evidence="5 9" id="KW-0064">Aspartyl protease</keyword>
<comment type="caution">
    <text evidence="11">The sequence shown here is derived from an EMBL/GenBank/DDBJ whole genome shotgun (WGS) entry which is preliminary data.</text>
</comment>
<dbReference type="EMBL" id="RJVI01000001">
    <property type="protein sequence ID" value="ROR35115.1"/>
    <property type="molecule type" value="Genomic_DNA"/>
</dbReference>
<accession>A0A3N1Y8L5</accession>
<evidence type="ECO:0000313" key="12">
    <source>
        <dbReference type="Proteomes" id="UP000276634"/>
    </source>
</evidence>
<evidence type="ECO:0000256" key="3">
    <source>
        <dbReference type="ARBA" id="ARBA00022670"/>
    </source>
</evidence>
<evidence type="ECO:0000256" key="5">
    <source>
        <dbReference type="ARBA" id="ARBA00022750"/>
    </source>
</evidence>
<comment type="catalytic activity">
    <reaction evidence="9">
        <text>Release of signal peptides from bacterial membrane prolipoproteins. Hydrolyzes -Xaa-Yaa-Zaa-|-(S,diacylglyceryl)Cys-, in which Xaa is hydrophobic (preferably Leu), and Yaa (Ala or Ser) and Zaa (Gly or Ala) have small, neutral side chains.</text>
        <dbReference type="EC" id="3.4.23.36"/>
    </reaction>
</comment>
<comment type="function">
    <text evidence="9">This protein specifically catalyzes the removal of signal peptides from prolipoproteins.</text>
</comment>
<evidence type="ECO:0000313" key="11">
    <source>
        <dbReference type="EMBL" id="ROR35115.1"/>
    </source>
</evidence>
<dbReference type="PANTHER" id="PTHR33695:SF1">
    <property type="entry name" value="LIPOPROTEIN SIGNAL PEPTIDASE"/>
    <property type="match status" value="1"/>
</dbReference>
<dbReference type="UniPathway" id="UPA00665"/>
<keyword evidence="4 9" id="KW-0812">Transmembrane</keyword>
<keyword evidence="3 9" id="KW-0645">Protease</keyword>
<feature type="active site" evidence="9">
    <location>
        <position position="139"/>
    </location>
</feature>
<evidence type="ECO:0000256" key="10">
    <source>
        <dbReference type="RuleBase" id="RU004181"/>
    </source>
</evidence>
<evidence type="ECO:0000256" key="7">
    <source>
        <dbReference type="ARBA" id="ARBA00022989"/>
    </source>
</evidence>
<evidence type="ECO:0000256" key="2">
    <source>
        <dbReference type="ARBA" id="ARBA00022475"/>
    </source>
</evidence>
<feature type="active site" evidence="9">
    <location>
        <position position="121"/>
    </location>
</feature>
<sequence length="168" mass="17916">MTWSGERILWLATAAMVVLLDQAAKVLATLLLAPGEAVAVAPVLNLVLVRNEGAAFSLLREAGGWQRWLLAAVAAAVSLLLLRWLLRLEAGHRAEGLGLALVLGGAVGNLADRLRLGHVVDFLDLHWRGWHWPAFNLADAAITAGVAVLLGCELFRRSSRRGSAAPPP</sequence>
<protein>
    <recommendedName>
        <fullName evidence="9">Lipoprotein signal peptidase</fullName>
        <ecNumber evidence="9">3.4.23.36</ecNumber>
    </recommendedName>
    <alternativeName>
        <fullName evidence="9">Prolipoprotein signal peptidase</fullName>
    </alternativeName>
    <alternativeName>
        <fullName evidence="9">Signal peptidase II</fullName>
        <shortName evidence="9">SPase II</shortName>
    </alternativeName>
</protein>
<evidence type="ECO:0000256" key="4">
    <source>
        <dbReference type="ARBA" id="ARBA00022692"/>
    </source>
</evidence>
<dbReference type="Pfam" id="PF01252">
    <property type="entry name" value="Peptidase_A8"/>
    <property type="match status" value="1"/>
</dbReference>
<dbReference type="GO" id="GO:0006508">
    <property type="term" value="P:proteolysis"/>
    <property type="evidence" value="ECO:0007669"/>
    <property type="project" value="UniProtKB-KW"/>
</dbReference>
<dbReference type="GO" id="GO:0005886">
    <property type="term" value="C:plasma membrane"/>
    <property type="evidence" value="ECO:0007669"/>
    <property type="project" value="UniProtKB-SubCell"/>
</dbReference>
<feature type="transmembrane region" description="Helical" evidence="9">
    <location>
        <begin position="131"/>
        <end position="152"/>
    </location>
</feature>
<dbReference type="Proteomes" id="UP000276634">
    <property type="component" value="Unassembled WGS sequence"/>
</dbReference>
<feature type="transmembrane region" description="Helical" evidence="9">
    <location>
        <begin position="68"/>
        <end position="86"/>
    </location>
</feature>
<gene>
    <name evidence="9" type="primary">lspA</name>
    <name evidence="11" type="ORF">EDC57_1032</name>
</gene>
<dbReference type="HAMAP" id="MF_00161">
    <property type="entry name" value="LspA"/>
    <property type="match status" value="1"/>
</dbReference>
<comment type="pathway">
    <text evidence="9">Protein modification; lipoprotein biosynthesis (signal peptide cleavage).</text>
</comment>
<proteinExistence type="inferred from homology"/>
<dbReference type="PRINTS" id="PR00781">
    <property type="entry name" value="LIPOSIGPTASE"/>
</dbReference>
<keyword evidence="7 9" id="KW-1133">Transmembrane helix</keyword>